<comment type="caution">
    <text evidence="1">The sequence shown here is derived from an EMBL/GenBank/DDBJ whole genome shotgun (WGS) entry which is preliminary data.</text>
</comment>
<protein>
    <submittedName>
        <fullName evidence="1">Uncharacterized protein</fullName>
    </submittedName>
</protein>
<organism evidence="1 2">
    <name type="scientific">Pinibacter soli</name>
    <dbReference type="NCBI Taxonomy" id="3044211"/>
    <lineage>
        <taxon>Bacteria</taxon>
        <taxon>Pseudomonadati</taxon>
        <taxon>Bacteroidota</taxon>
        <taxon>Chitinophagia</taxon>
        <taxon>Chitinophagales</taxon>
        <taxon>Chitinophagaceae</taxon>
        <taxon>Pinibacter</taxon>
    </lineage>
</organism>
<dbReference type="RefSeq" id="WP_282332466.1">
    <property type="nucleotide sequence ID" value="NZ_JASBRG010000001.1"/>
</dbReference>
<accession>A0ABT6R7J0</accession>
<name>A0ABT6R7J0_9BACT</name>
<reference evidence="1 2" key="1">
    <citation type="submission" date="2023-05" db="EMBL/GenBank/DDBJ databases">
        <title>Genome sequence of Pinibacter sp. MAH-24.</title>
        <authorList>
            <person name="Huq M.A."/>
        </authorList>
    </citation>
    <scope>NUCLEOTIDE SEQUENCE [LARGE SCALE GENOMIC DNA]</scope>
    <source>
        <strain evidence="1 2">MAH-24</strain>
    </source>
</reference>
<dbReference type="EMBL" id="JASBRG010000001">
    <property type="protein sequence ID" value="MDI3318345.1"/>
    <property type="molecule type" value="Genomic_DNA"/>
</dbReference>
<keyword evidence="2" id="KW-1185">Reference proteome</keyword>
<evidence type="ECO:0000313" key="2">
    <source>
        <dbReference type="Proteomes" id="UP001226434"/>
    </source>
</evidence>
<gene>
    <name evidence="1" type="ORF">QJ048_01105</name>
</gene>
<evidence type="ECO:0000313" key="1">
    <source>
        <dbReference type="EMBL" id="MDI3318345.1"/>
    </source>
</evidence>
<proteinExistence type="predicted"/>
<dbReference type="Proteomes" id="UP001226434">
    <property type="component" value="Unassembled WGS sequence"/>
</dbReference>
<sequence>MTFIFLKEHLRQRHYNWSGEPNHSIQNKEIDRKTFDPFNGFQVLFIINYFGKSIGKLTVTDGLKVEELISTQLPVNAKSELSVFNWLRGIYLFYGN</sequence>